<evidence type="ECO:0000256" key="1">
    <source>
        <dbReference type="SAM" id="Phobius"/>
    </source>
</evidence>
<gene>
    <name evidence="2" type="ORF">J421_1408</name>
</gene>
<dbReference type="Proteomes" id="UP000019151">
    <property type="component" value="Chromosome"/>
</dbReference>
<name>W0RF31_9BACT</name>
<accession>W0RF31</accession>
<dbReference type="KEGG" id="gba:J421_1408"/>
<dbReference type="AlphaFoldDB" id="W0RF31"/>
<protein>
    <submittedName>
        <fullName evidence="2">Uncharacterized protein</fullName>
    </submittedName>
</protein>
<feature type="transmembrane region" description="Helical" evidence="1">
    <location>
        <begin position="40"/>
        <end position="63"/>
    </location>
</feature>
<dbReference type="InParanoid" id="W0RF31"/>
<proteinExistence type="predicted"/>
<organism evidence="2 3">
    <name type="scientific">Gemmatirosa kalamazoonensis</name>
    <dbReference type="NCBI Taxonomy" id="861299"/>
    <lineage>
        <taxon>Bacteria</taxon>
        <taxon>Pseudomonadati</taxon>
        <taxon>Gemmatimonadota</taxon>
        <taxon>Gemmatimonadia</taxon>
        <taxon>Gemmatimonadales</taxon>
        <taxon>Gemmatimonadaceae</taxon>
        <taxon>Gemmatirosa</taxon>
    </lineage>
</organism>
<evidence type="ECO:0000313" key="2">
    <source>
        <dbReference type="EMBL" id="AHG88945.1"/>
    </source>
</evidence>
<dbReference type="STRING" id="861299.J421_1408"/>
<keyword evidence="1" id="KW-0812">Transmembrane</keyword>
<keyword evidence="1" id="KW-1133">Transmembrane helix</keyword>
<sequence>MTRPDDDDLRARFATLRRAELGAAPPLDALLVRPRVRRRLATRAALAAAAVLLVALLGIRLAARRTEDVRRPPPSIVAWRSPTASLLRTPGEELLRTVPTLRSSLLRAAPLDSLVTHGPGA</sequence>
<dbReference type="HOGENOM" id="CLU_2034709_0_0_0"/>
<dbReference type="EMBL" id="CP007128">
    <property type="protein sequence ID" value="AHG88945.1"/>
    <property type="molecule type" value="Genomic_DNA"/>
</dbReference>
<dbReference type="RefSeq" id="WP_025410466.1">
    <property type="nucleotide sequence ID" value="NZ_CP007128.1"/>
</dbReference>
<reference evidence="2 3" key="1">
    <citation type="journal article" date="2014" name="Genome Announc.">
        <title>Genome Sequence and Methylome of Soil Bacterium Gemmatirosa kalamazoonensis KBS708T, a Member of the Rarely Cultivated Gemmatimonadetes Phylum.</title>
        <authorList>
            <person name="Debruyn J.M."/>
            <person name="Radosevich M."/>
            <person name="Wommack K.E."/>
            <person name="Polson S.W."/>
            <person name="Hauser L.J."/>
            <person name="Fawaz M.N."/>
            <person name="Korlach J."/>
            <person name="Tsai Y.C."/>
        </authorList>
    </citation>
    <scope>NUCLEOTIDE SEQUENCE [LARGE SCALE GENOMIC DNA]</scope>
    <source>
        <strain evidence="2 3">KBS708</strain>
    </source>
</reference>
<keyword evidence="3" id="KW-1185">Reference proteome</keyword>
<evidence type="ECO:0000313" key="3">
    <source>
        <dbReference type="Proteomes" id="UP000019151"/>
    </source>
</evidence>
<keyword evidence="1" id="KW-0472">Membrane</keyword>